<comment type="caution">
    <text evidence="8">The sequence shown here is derived from an EMBL/GenBank/DDBJ whole genome shotgun (WGS) entry which is preliminary data.</text>
</comment>
<keyword evidence="5 7" id="KW-0472">Membrane</keyword>
<evidence type="ECO:0000256" key="2">
    <source>
        <dbReference type="ARBA" id="ARBA00006843"/>
    </source>
</evidence>
<keyword evidence="8" id="KW-0436">Ligase</keyword>
<evidence type="ECO:0000256" key="5">
    <source>
        <dbReference type="ARBA" id="ARBA00023136"/>
    </source>
</evidence>
<evidence type="ECO:0000256" key="3">
    <source>
        <dbReference type="ARBA" id="ARBA00022692"/>
    </source>
</evidence>
<evidence type="ECO:0000256" key="4">
    <source>
        <dbReference type="ARBA" id="ARBA00022989"/>
    </source>
</evidence>
<reference evidence="8 9" key="1">
    <citation type="submission" date="2019-04" db="EMBL/GenBank/DDBJ databases">
        <title>Draft genome of the big-headed turtle Platysternon megacephalum.</title>
        <authorList>
            <person name="Gong S."/>
        </authorList>
    </citation>
    <scope>NUCLEOTIDE SEQUENCE [LARGE SCALE GENOMIC DNA]</scope>
    <source>
        <strain evidence="8">DO16091913</strain>
        <tissue evidence="8">Muscle</tissue>
    </source>
</reference>
<dbReference type="GO" id="GO:0016874">
    <property type="term" value="F:ligase activity"/>
    <property type="evidence" value="ECO:0007669"/>
    <property type="project" value="UniProtKB-KW"/>
</dbReference>
<dbReference type="STRING" id="55544.A0A4D9DKN6"/>
<evidence type="ECO:0000256" key="7">
    <source>
        <dbReference type="SAM" id="Phobius"/>
    </source>
</evidence>
<feature type="compositionally biased region" description="Pro residues" evidence="6">
    <location>
        <begin position="12"/>
        <end position="34"/>
    </location>
</feature>
<evidence type="ECO:0000256" key="6">
    <source>
        <dbReference type="SAM" id="MobiDB-lite"/>
    </source>
</evidence>
<keyword evidence="3 7" id="KW-0812">Transmembrane</keyword>
<proteinExistence type="inferred from homology"/>
<dbReference type="AlphaFoldDB" id="A0A4D9DKN6"/>
<gene>
    <name evidence="8" type="ORF">DR999_PMT21411</name>
</gene>
<feature type="transmembrane region" description="Helical" evidence="7">
    <location>
        <begin position="143"/>
        <end position="166"/>
    </location>
</feature>
<dbReference type="InterPro" id="IPR007593">
    <property type="entry name" value="CD225/Dispanin_fam"/>
</dbReference>
<evidence type="ECO:0000256" key="1">
    <source>
        <dbReference type="ARBA" id="ARBA00004370"/>
    </source>
</evidence>
<dbReference type="PANTHER" id="PTHR14948:SF46">
    <property type="entry name" value="DISPANIN SUBFAMILY A MEMBER 2B-LIKE-RELATED"/>
    <property type="match status" value="1"/>
</dbReference>
<comment type="subcellular location">
    <subcellularLocation>
        <location evidence="1">Membrane</location>
    </subcellularLocation>
</comment>
<dbReference type="GO" id="GO:0016020">
    <property type="term" value="C:membrane"/>
    <property type="evidence" value="ECO:0007669"/>
    <property type="project" value="UniProtKB-SubCell"/>
</dbReference>
<feature type="transmembrane region" description="Helical" evidence="7">
    <location>
        <begin position="91"/>
        <end position="113"/>
    </location>
</feature>
<protein>
    <submittedName>
        <fullName evidence="8">L-cysteine:1D-myo-inositol 2-amino-2-deoxy-alpha-D-glucopyranoside ligase</fullName>
    </submittedName>
</protein>
<evidence type="ECO:0000313" key="8">
    <source>
        <dbReference type="EMBL" id="TFJ96787.1"/>
    </source>
</evidence>
<keyword evidence="4 7" id="KW-1133">Transmembrane helix</keyword>
<dbReference type="PANTHER" id="PTHR14948">
    <property type="entry name" value="NG5"/>
    <property type="match status" value="1"/>
</dbReference>
<dbReference type="InterPro" id="IPR051423">
    <property type="entry name" value="CD225/Dispanin"/>
</dbReference>
<comment type="similarity">
    <text evidence="2">Belongs to the CD225/Dispanin family.</text>
</comment>
<reference evidence="8 9" key="2">
    <citation type="submission" date="2019-04" db="EMBL/GenBank/DDBJ databases">
        <title>The genome sequence of big-headed turtle.</title>
        <authorList>
            <person name="Gong S."/>
        </authorList>
    </citation>
    <scope>NUCLEOTIDE SEQUENCE [LARGE SCALE GENOMIC DNA]</scope>
    <source>
        <strain evidence="8">DO16091913</strain>
        <tissue evidence="8">Muscle</tissue>
    </source>
</reference>
<accession>A0A4D9DKN6</accession>
<organism evidence="8 9">
    <name type="scientific">Platysternon megacephalum</name>
    <name type="common">big-headed turtle</name>
    <dbReference type="NCBI Taxonomy" id="55544"/>
    <lineage>
        <taxon>Eukaryota</taxon>
        <taxon>Metazoa</taxon>
        <taxon>Chordata</taxon>
        <taxon>Craniata</taxon>
        <taxon>Vertebrata</taxon>
        <taxon>Euteleostomi</taxon>
        <taxon>Archelosauria</taxon>
        <taxon>Testudinata</taxon>
        <taxon>Testudines</taxon>
        <taxon>Cryptodira</taxon>
        <taxon>Durocryptodira</taxon>
        <taxon>Testudinoidea</taxon>
        <taxon>Platysternidae</taxon>
        <taxon>Platysternon</taxon>
    </lineage>
</organism>
<dbReference type="Pfam" id="PF04505">
    <property type="entry name" value="CD225"/>
    <property type="match status" value="1"/>
</dbReference>
<keyword evidence="9" id="KW-1185">Reference proteome</keyword>
<dbReference type="OrthoDB" id="6083617at2759"/>
<feature type="region of interest" description="Disordered" evidence="6">
    <location>
        <begin position="1"/>
        <end position="47"/>
    </location>
</feature>
<dbReference type="Proteomes" id="UP000297703">
    <property type="component" value="Unassembled WGS sequence"/>
</dbReference>
<sequence>MSYPGYDKGPDPSAPAQPPPYSNVPPYGAPPPLLPSGGQFPTPSYGAAPIMPPNPQGYYPPYNEDPNRGPMGYAPQQVILVSPPPAKEIDYLGYSIFTLLCCCLPLGIVALVYSIQTRDANRAGNTAQAQRSSRMARIFNNTALGVGIVVLIVWVAVVITISLSAFNHY</sequence>
<evidence type="ECO:0000313" key="9">
    <source>
        <dbReference type="Proteomes" id="UP000297703"/>
    </source>
</evidence>
<name>A0A4D9DKN6_9SAUR</name>
<dbReference type="EMBL" id="QXTE01000589">
    <property type="protein sequence ID" value="TFJ96787.1"/>
    <property type="molecule type" value="Genomic_DNA"/>
</dbReference>